<dbReference type="CDD" id="cd03224">
    <property type="entry name" value="ABC_TM1139_LivF_branched"/>
    <property type="match status" value="1"/>
</dbReference>
<keyword evidence="2" id="KW-0813">Transport</keyword>
<dbReference type="InterPro" id="IPR030660">
    <property type="entry name" value="ABC_branched_ATPase_LivF/BraG"/>
</dbReference>
<evidence type="ECO:0000313" key="8">
    <source>
        <dbReference type="Proteomes" id="UP000282656"/>
    </source>
</evidence>
<dbReference type="InterPro" id="IPR027417">
    <property type="entry name" value="P-loop_NTPase"/>
</dbReference>
<dbReference type="InterPro" id="IPR052156">
    <property type="entry name" value="BCAA_Transport_ATP-bd_LivF"/>
</dbReference>
<evidence type="ECO:0000256" key="2">
    <source>
        <dbReference type="ARBA" id="ARBA00022448"/>
    </source>
</evidence>
<dbReference type="PIRSF" id="PIRSF039137">
    <property type="entry name" value="ABC_branched_ATPase"/>
    <property type="match status" value="1"/>
</dbReference>
<name>A0A3A8QB57_9BACT</name>
<dbReference type="InterPro" id="IPR017871">
    <property type="entry name" value="ABC_transporter-like_CS"/>
</dbReference>
<dbReference type="GO" id="GO:0015807">
    <property type="term" value="P:L-amino acid transport"/>
    <property type="evidence" value="ECO:0007669"/>
    <property type="project" value="TreeGrafter"/>
</dbReference>
<dbReference type="InterPro" id="IPR003439">
    <property type="entry name" value="ABC_transporter-like_ATP-bd"/>
</dbReference>
<keyword evidence="3" id="KW-0547">Nucleotide-binding</keyword>
<dbReference type="AlphaFoldDB" id="A0A3A8QB57"/>
<evidence type="ECO:0000256" key="5">
    <source>
        <dbReference type="ARBA" id="ARBA00022970"/>
    </source>
</evidence>
<dbReference type="SMART" id="SM00382">
    <property type="entry name" value="AAA"/>
    <property type="match status" value="1"/>
</dbReference>
<dbReference type="Proteomes" id="UP000282656">
    <property type="component" value="Unassembled WGS sequence"/>
</dbReference>
<dbReference type="PROSITE" id="PS00211">
    <property type="entry name" value="ABC_TRANSPORTER_1"/>
    <property type="match status" value="1"/>
</dbReference>
<comment type="caution">
    <text evidence="7">The sequence shown here is derived from an EMBL/GenBank/DDBJ whole genome shotgun (WGS) entry which is preliminary data.</text>
</comment>
<dbReference type="InterPro" id="IPR003593">
    <property type="entry name" value="AAA+_ATPase"/>
</dbReference>
<evidence type="ECO:0000259" key="6">
    <source>
        <dbReference type="PROSITE" id="PS50893"/>
    </source>
</evidence>
<feature type="domain" description="ABC transporter" evidence="6">
    <location>
        <begin position="18"/>
        <end position="250"/>
    </location>
</feature>
<dbReference type="Gene3D" id="3.40.50.300">
    <property type="entry name" value="P-loop containing nucleotide triphosphate hydrolases"/>
    <property type="match status" value="1"/>
</dbReference>
<accession>A0A3A8QB57</accession>
<dbReference type="PANTHER" id="PTHR43820">
    <property type="entry name" value="HIGH-AFFINITY BRANCHED-CHAIN AMINO ACID TRANSPORT ATP-BINDING PROTEIN LIVF"/>
    <property type="match status" value="1"/>
</dbReference>
<evidence type="ECO:0000256" key="3">
    <source>
        <dbReference type="ARBA" id="ARBA00022741"/>
    </source>
</evidence>
<dbReference type="RefSeq" id="WP_120551203.1">
    <property type="nucleotide sequence ID" value="NZ_RAWM01000086.1"/>
</dbReference>
<dbReference type="OrthoDB" id="9809450at2"/>
<dbReference type="SUPFAM" id="SSF52540">
    <property type="entry name" value="P-loop containing nucleoside triphosphate hydrolases"/>
    <property type="match status" value="1"/>
</dbReference>
<evidence type="ECO:0000256" key="1">
    <source>
        <dbReference type="ARBA" id="ARBA00005417"/>
    </source>
</evidence>
<dbReference type="Pfam" id="PF00005">
    <property type="entry name" value="ABC_tran"/>
    <property type="match status" value="1"/>
</dbReference>
<dbReference type="PROSITE" id="PS50893">
    <property type="entry name" value="ABC_TRANSPORTER_2"/>
    <property type="match status" value="1"/>
</dbReference>
<dbReference type="GO" id="GO:0015658">
    <property type="term" value="F:branched-chain amino acid transmembrane transporter activity"/>
    <property type="evidence" value="ECO:0007669"/>
    <property type="project" value="InterPro"/>
</dbReference>
<dbReference type="EMBL" id="RAWM01000086">
    <property type="protein sequence ID" value="RKH64260.1"/>
    <property type="molecule type" value="Genomic_DNA"/>
</dbReference>
<sequence>MSEPVKVLGERRAFEPLLSVEGIQVRYGAIQALRGVSLTVGRGEMVALIGANGAGKTSTLRAVSGMLKPSAGRITLAGQDITGLKAHQLVPRGMAHAPEGRGIFPNLTVFENLELGAYLRKDTAQVRQDMDKGFGLFPVLRERQKQLAGTLSGGEQQMLAIARALLSKPQLLLLDEPSLGLAPQVTETIFRTLREVNATGVSVLLVEQNAHLALNAAHYGYVLETGEVVMAGPGKALLDSAEVRRAYLGE</sequence>
<evidence type="ECO:0000313" key="7">
    <source>
        <dbReference type="EMBL" id="RKH64260.1"/>
    </source>
</evidence>
<dbReference type="PANTHER" id="PTHR43820:SF4">
    <property type="entry name" value="HIGH-AFFINITY BRANCHED-CHAIN AMINO ACID TRANSPORT ATP-BINDING PROTEIN LIVF"/>
    <property type="match status" value="1"/>
</dbReference>
<evidence type="ECO:0000256" key="4">
    <source>
        <dbReference type="ARBA" id="ARBA00022840"/>
    </source>
</evidence>
<organism evidence="7 8">
    <name type="scientific">Corallococcus interemptor</name>
    <dbReference type="NCBI Taxonomy" id="2316720"/>
    <lineage>
        <taxon>Bacteria</taxon>
        <taxon>Pseudomonadati</taxon>
        <taxon>Myxococcota</taxon>
        <taxon>Myxococcia</taxon>
        <taxon>Myxococcales</taxon>
        <taxon>Cystobacterineae</taxon>
        <taxon>Myxococcaceae</taxon>
        <taxon>Corallococcus</taxon>
    </lineage>
</organism>
<dbReference type="GO" id="GO:0005524">
    <property type="term" value="F:ATP binding"/>
    <property type="evidence" value="ECO:0007669"/>
    <property type="project" value="UniProtKB-KW"/>
</dbReference>
<keyword evidence="5" id="KW-0029">Amino-acid transport</keyword>
<keyword evidence="4 7" id="KW-0067">ATP-binding</keyword>
<dbReference type="GO" id="GO:0016887">
    <property type="term" value="F:ATP hydrolysis activity"/>
    <property type="evidence" value="ECO:0007669"/>
    <property type="project" value="InterPro"/>
</dbReference>
<proteinExistence type="inferred from homology"/>
<reference evidence="8" key="1">
    <citation type="submission" date="2018-09" db="EMBL/GenBank/DDBJ databases">
        <authorList>
            <person name="Livingstone P.G."/>
            <person name="Whitworth D.E."/>
        </authorList>
    </citation>
    <scope>NUCLEOTIDE SEQUENCE [LARGE SCALE GENOMIC DNA]</scope>
    <source>
        <strain evidence="8">AB047A</strain>
    </source>
</reference>
<gene>
    <name evidence="7" type="ORF">D7X96_26100</name>
</gene>
<protein>
    <submittedName>
        <fullName evidence="7">ABC transporter ATP-binding protein</fullName>
    </submittedName>
</protein>
<comment type="similarity">
    <text evidence="1">Belongs to the ABC transporter superfamily.</text>
</comment>
<keyword evidence="8" id="KW-1185">Reference proteome</keyword>